<dbReference type="EC" id="1.15.1.1" evidence="2"/>
<comment type="similarity">
    <text evidence="1 2">Belongs to the Cu-Zn superoxide dismutase family.</text>
</comment>
<comment type="cofactor">
    <cofactor evidence="2">
        <name>Cu cation</name>
        <dbReference type="ChEBI" id="CHEBI:23378"/>
    </cofactor>
    <text evidence="2">Binds 1 copper ion per subunit.</text>
</comment>
<evidence type="ECO:0000256" key="1">
    <source>
        <dbReference type="ARBA" id="ARBA00010457"/>
    </source>
</evidence>
<dbReference type="InterPro" id="IPR018152">
    <property type="entry name" value="SOD_Cu/Zn_BS"/>
</dbReference>
<dbReference type="PROSITE" id="PS00087">
    <property type="entry name" value="SOD_CU_ZN_1"/>
    <property type="match status" value="1"/>
</dbReference>
<evidence type="ECO:0000256" key="2">
    <source>
        <dbReference type="RuleBase" id="RU000393"/>
    </source>
</evidence>
<dbReference type="EMBL" id="CP110257">
    <property type="protein sequence ID" value="UZD56448.1"/>
    <property type="molecule type" value="Genomic_DNA"/>
</dbReference>
<comment type="catalytic activity">
    <reaction evidence="2">
        <text>2 superoxide + 2 H(+) = H2O2 + O2</text>
        <dbReference type="Rhea" id="RHEA:20696"/>
        <dbReference type="ChEBI" id="CHEBI:15378"/>
        <dbReference type="ChEBI" id="CHEBI:15379"/>
        <dbReference type="ChEBI" id="CHEBI:16240"/>
        <dbReference type="ChEBI" id="CHEBI:18421"/>
        <dbReference type="EC" id="1.15.1.1"/>
    </reaction>
</comment>
<keyword evidence="2" id="KW-0862">Zinc</keyword>
<dbReference type="CDD" id="cd00305">
    <property type="entry name" value="Cu-Zn_Superoxide_Dismutase"/>
    <property type="match status" value="1"/>
</dbReference>
<dbReference type="Proteomes" id="UP001163266">
    <property type="component" value="Chromosome"/>
</dbReference>
<comment type="cofactor">
    <cofactor evidence="2">
        <name>Zn(2+)</name>
        <dbReference type="ChEBI" id="CHEBI:29105"/>
    </cofactor>
    <text evidence="2">Binds 1 zinc ion per subunit.</text>
</comment>
<dbReference type="PROSITE" id="PS00332">
    <property type="entry name" value="SOD_CU_ZN_2"/>
    <property type="match status" value="1"/>
</dbReference>
<sequence>MYPGAQAVAMLQPTQGNATAGTVRFEQHRHAVMVFARVTGLKPNQEHGFHVHEKGDCSSPDGMSAGGHFNPTGKPHGHFSGTERHAGDMPNLRADANGVAETRFMMTGMEVGTGGATDIVGKGLIVHVNPDDYTSQPTGNAGGRLACAVIQKS</sequence>
<dbReference type="SUPFAM" id="SSF49329">
    <property type="entry name" value="Cu,Zn superoxide dismutase-like"/>
    <property type="match status" value="1"/>
</dbReference>
<reference evidence="4" key="1">
    <citation type="submission" date="2022-10" db="EMBL/GenBank/DDBJ databases">
        <title>Complete genome sequence of Schlegelella aquatica LMG 23380.</title>
        <authorList>
            <person name="Musilova J."/>
            <person name="Kourilova X."/>
            <person name="Bezdicek M."/>
            <person name="Hermankova K."/>
            <person name="Obruca S."/>
            <person name="Sedlar K."/>
        </authorList>
    </citation>
    <scope>NUCLEOTIDE SEQUENCE</scope>
    <source>
        <strain evidence="4">LMG 23380</strain>
    </source>
</reference>
<feature type="domain" description="Superoxide dismutase copper/zinc binding" evidence="3">
    <location>
        <begin position="20"/>
        <end position="150"/>
    </location>
</feature>
<comment type="function">
    <text evidence="2">Destroys radicals which are normally produced within the cells and which are toxic to biological systems.</text>
</comment>
<keyword evidence="5" id="KW-1185">Reference proteome</keyword>
<accession>A0ABY6MWR5</accession>
<dbReference type="InterPro" id="IPR036423">
    <property type="entry name" value="SOD-like_Cu/Zn_dom_sf"/>
</dbReference>
<evidence type="ECO:0000313" key="4">
    <source>
        <dbReference type="EMBL" id="UZD56448.1"/>
    </source>
</evidence>
<proteinExistence type="inferred from homology"/>
<evidence type="ECO:0000259" key="3">
    <source>
        <dbReference type="Pfam" id="PF00080"/>
    </source>
</evidence>
<keyword evidence="2" id="KW-0186">Copper</keyword>
<dbReference type="PRINTS" id="PR00068">
    <property type="entry name" value="CUZNDISMTASE"/>
</dbReference>
<keyword evidence="2" id="KW-0560">Oxidoreductase</keyword>
<dbReference type="Gene3D" id="2.60.40.200">
    <property type="entry name" value="Superoxide dismutase, copper/zinc binding domain"/>
    <property type="match status" value="1"/>
</dbReference>
<protein>
    <recommendedName>
        <fullName evidence="2">Superoxide dismutase [Cu-Zn]</fullName>
        <ecNumber evidence="2">1.15.1.1</ecNumber>
    </recommendedName>
</protein>
<dbReference type="InterPro" id="IPR001424">
    <property type="entry name" value="SOD_Cu_Zn_dom"/>
</dbReference>
<organism evidence="4 5">
    <name type="scientific">Caldimonas aquatica</name>
    <dbReference type="NCBI Taxonomy" id="376175"/>
    <lineage>
        <taxon>Bacteria</taxon>
        <taxon>Pseudomonadati</taxon>
        <taxon>Pseudomonadota</taxon>
        <taxon>Betaproteobacteria</taxon>
        <taxon>Burkholderiales</taxon>
        <taxon>Sphaerotilaceae</taxon>
        <taxon>Caldimonas</taxon>
    </lineage>
</organism>
<dbReference type="InterPro" id="IPR024134">
    <property type="entry name" value="SOD_Cu/Zn_/chaperone"/>
</dbReference>
<keyword evidence="2" id="KW-0479">Metal-binding</keyword>
<name>A0ABY6MWR5_9BURK</name>
<dbReference type="Pfam" id="PF00080">
    <property type="entry name" value="Sod_Cu"/>
    <property type="match status" value="1"/>
</dbReference>
<evidence type="ECO:0000313" key="5">
    <source>
        <dbReference type="Proteomes" id="UP001163266"/>
    </source>
</evidence>
<gene>
    <name evidence="4" type="ORF">OMP39_07875</name>
</gene>
<dbReference type="PANTHER" id="PTHR10003">
    <property type="entry name" value="SUPEROXIDE DISMUTASE CU-ZN -RELATED"/>
    <property type="match status" value="1"/>
</dbReference>